<dbReference type="PANTHER" id="PTHR31462:SF5">
    <property type="entry name" value="ENDOSOMAL_LYSOSOMAL PROTON CHANNEL TMEM175"/>
    <property type="match status" value="1"/>
</dbReference>
<evidence type="ECO:0000256" key="11">
    <source>
        <dbReference type="ARBA" id="ARBA00023303"/>
    </source>
</evidence>
<dbReference type="InterPro" id="IPR010617">
    <property type="entry name" value="TMEM175-like"/>
</dbReference>
<evidence type="ECO:0000256" key="6">
    <source>
        <dbReference type="ARBA" id="ARBA00022826"/>
    </source>
</evidence>
<keyword evidence="7" id="KW-0630">Potassium</keyword>
<evidence type="ECO:0000256" key="13">
    <source>
        <dbReference type="SAM" id="Phobius"/>
    </source>
</evidence>
<sequence length="163" mass="18861">MKIFPEFIIFAIAFFVLAGYWLSHHRILRSIRYVDNRLIWINILLLFFVVLIPFSTSISGDYDNVLMAVLLFHINLLCASTLLTILWFYTREHRDTLNPGETRVHRLERSGLIRAVVFPTVAILAIVVSFFDPANSMLCYLLIPPAIGVMKWIYGRNRGIPHP</sequence>
<keyword evidence="10 13" id="KW-0472">Membrane</keyword>
<dbReference type="GO" id="GO:0016020">
    <property type="term" value="C:membrane"/>
    <property type="evidence" value="ECO:0007669"/>
    <property type="project" value="UniProtKB-SubCell"/>
</dbReference>
<proteinExistence type="inferred from homology"/>
<dbReference type="PANTHER" id="PTHR31462">
    <property type="entry name" value="ENDOSOMAL/LYSOSOMAL POTASSIUM CHANNEL TMEM175"/>
    <property type="match status" value="1"/>
</dbReference>
<feature type="transmembrane region" description="Helical" evidence="13">
    <location>
        <begin position="34"/>
        <end position="54"/>
    </location>
</feature>
<evidence type="ECO:0000256" key="4">
    <source>
        <dbReference type="ARBA" id="ARBA00022538"/>
    </source>
</evidence>
<reference evidence="14" key="1">
    <citation type="journal article" date="2015" name="Proc. Natl. Acad. Sci. U.S.A.">
        <title>Networks of energetic and metabolic interactions define dynamics in microbial communities.</title>
        <authorList>
            <person name="Embree M."/>
            <person name="Liu J.K."/>
            <person name="Al-Bassam M.M."/>
            <person name="Zengler K."/>
        </authorList>
    </citation>
    <scope>NUCLEOTIDE SEQUENCE</scope>
</reference>
<comment type="catalytic activity">
    <reaction evidence="12">
        <text>K(+)(in) = K(+)(out)</text>
        <dbReference type="Rhea" id="RHEA:29463"/>
        <dbReference type="ChEBI" id="CHEBI:29103"/>
    </reaction>
</comment>
<keyword evidence="9" id="KW-0406">Ion transport</keyword>
<evidence type="ECO:0000256" key="1">
    <source>
        <dbReference type="ARBA" id="ARBA00004141"/>
    </source>
</evidence>
<keyword evidence="3" id="KW-0813">Transport</keyword>
<evidence type="ECO:0000256" key="2">
    <source>
        <dbReference type="ARBA" id="ARBA00006920"/>
    </source>
</evidence>
<dbReference type="GO" id="GO:0005267">
    <property type="term" value="F:potassium channel activity"/>
    <property type="evidence" value="ECO:0007669"/>
    <property type="project" value="UniProtKB-KW"/>
</dbReference>
<comment type="subcellular location">
    <subcellularLocation>
        <location evidence="1">Membrane</location>
        <topology evidence="1">Multi-pass membrane protein</topology>
    </subcellularLocation>
</comment>
<comment type="similarity">
    <text evidence="2">Belongs to the TMEM175 family.</text>
</comment>
<name>A0A0W8F3S7_9ZZZZ</name>
<evidence type="ECO:0000256" key="5">
    <source>
        <dbReference type="ARBA" id="ARBA00022692"/>
    </source>
</evidence>
<dbReference type="AlphaFoldDB" id="A0A0W8F3S7"/>
<feature type="transmembrane region" description="Helical" evidence="13">
    <location>
        <begin position="137"/>
        <end position="154"/>
    </location>
</feature>
<feature type="transmembrane region" description="Helical" evidence="13">
    <location>
        <begin position="6"/>
        <end position="22"/>
    </location>
</feature>
<evidence type="ECO:0000256" key="3">
    <source>
        <dbReference type="ARBA" id="ARBA00022448"/>
    </source>
</evidence>
<evidence type="ECO:0000256" key="12">
    <source>
        <dbReference type="ARBA" id="ARBA00034430"/>
    </source>
</evidence>
<feature type="transmembrane region" description="Helical" evidence="13">
    <location>
        <begin position="66"/>
        <end position="90"/>
    </location>
</feature>
<evidence type="ECO:0000256" key="7">
    <source>
        <dbReference type="ARBA" id="ARBA00022958"/>
    </source>
</evidence>
<gene>
    <name evidence="14" type="ORF">ASZ90_014763</name>
</gene>
<accession>A0A0W8F3S7</accession>
<organism evidence="14">
    <name type="scientific">hydrocarbon metagenome</name>
    <dbReference type="NCBI Taxonomy" id="938273"/>
    <lineage>
        <taxon>unclassified sequences</taxon>
        <taxon>metagenomes</taxon>
        <taxon>ecological metagenomes</taxon>
    </lineage>
</organism>
<comment type="caution">
    <text evidence="14">The sequence shown here is derived from an EMBL/GenBank/DDBJ whole genome shotgun (WGS) entry which is preliminary data.</text>
</comment>
<keyword evidence="11" id="KW-0407">Ion channel</keyword>
<keyword evidence="6" id="KW-0631">Potassium channel</keyword>
<protein>
    <submittedName>
        <fullName evidence="14">Integral membrane protein</fullName>
    </submittedName>
</protein>
<dbReference type="Pfam" id="PF06736">
    <property type="entry name" value="TMEM175"/>
    <property type="match status" value="1"/>
</dbReference>
<keyword evidence="4" id="KW-0633">Potassium transport</keyword>
<keyword evidence="8 13" id="KW-1133">Transmembrane helix</keyword>
<evidence type="ECO:0000256" key="8">
    <source>
        <dbReference type="ARBA" id="ARBA00022989"/>
    </source>
</evidence>
<dbReference type="GO" id="GO:0015252">
    <property type="term" value="F:proton channel activity"/>
    <property type="evidence" value="ECO:0007669"/>
    <property type="project" value="InterPro"/>
</dbReference>
<evidence type="ECO:0000256" key="9">
    <source>
        <dbReference type="ARBA" id="ARBA00023065"/>
    </source>
</evidence>
<feature type="transmembrane region" description="Helical" evidence="13">
    <location>
        <begin position="111"/>
        <end position="131"/>
    </location>
</feature>
<keyword evidence="5 13" id="KW-0812">Transmembrane</keyword>
<evidence type="ECO:0000313" key="14">
    <source>
        <dbReference type="EMBL" id="KUG15559.1"/>
    </source>
</evidence>
<evidence type="ECO:0000256" key="10">
    <source>
        <dbReference type="ARBA" id="ARBA00023136"/>
    </source>
</evidence>
<dbReference type="EMBL" id="LNQE01001549">
    <property type="protein sequence ID" value="KUG15559.1"/>
    <property type="molecule type" value="Genomic_DNA"/>
</dbReference>